<dbReference type="STRING" id="1805034.AUJ59_03735"/>
<feature type="domain" description="Bacterial type II secretion system protein E" evidence="2">
    <location>
        <begin position="115"/>
        <end position="273"/>
    </location>
</feature>
<dbReference type="AlphaFoldDB" id="A0A1J4RRH5"/>
<dbReference type="EMBL" id="MNUI01000068">
    <property type="protein sequence ID" value="OIN88565.1"/>
    <property type="molecule type" value="Genomic_DNA"/>
</dbReference>
<gene>
    <name evidence="3" type="ORF">AUJ59_03735</name>
</gene>
<dbReference type="InterPro" id="IPR050921">
    <property type="entry name" value="T4SS_GSP_E_ATPase"/>
</dbReference>
<evidence type="ECO:0000313" key="3">
    <source>
        <dbReference type="EMBL" id="OIN88565.1"/>
    </source>
</evidence>
<comment type="similarity">
    <text evidence="1">Belongs to the GSP E family.</text>
</comment>
<proteinExistence type="inferred from homology"/>
<dbReference type="SUPFAM" id="SSF52540">
    <property type="entry name" value="P-loop containing nucleoside triphosphate hydrolases"/>
    <property type="match status" value="1"/>
</dbReference>
<reference evidence="3 4" key="1">
    <citation type="journal article" date="2016" name="Environ. Microbiol.">
        <title>Genomic resolution of a cold subsurface aquifer community provides metabolic insights for novel microbes adapted to high CO concentrations.</title>
        <authorList>
            <person name="Probst A.J."/>
            <person name="Castelle C.J."/>
            <person name="Singh A."/>
            <person name="Brown C.T."/>
            <person name="Anantharaman K."/>
            <person name="Sharon I."/>
            <person name="Hug L.A."/>
            <person name="Burstein D."/>
            <person name="Emerson J.B."/>
            <person name="Thomas B.C."/>
            <person name="Banfield J.F."/>
        </authorList>
    </citation>
    <scope>NUCLEOTIDE SEQUENCE [LARGE SCALE GENOMIC DNA]</scope>
    <source>
        <strain evidence="3">CG1_02_47_37</strain>
    </source>
</reference>
<dbReference type="NCBIfam" id="TIGR01420">
    <property type="entry name" value="pilT_fam"/>
    <property type="match status" value="1"/>
</dbReference>
<dbReference type="InterPro" id="IPR027417">
    <property type="entry name" value="P-loop_NTPase"/>
</dbReference>
<protein>
    <submittedName>
        <fullName evidence="3">Type IV pili twitching motility protein PilT</fullName>
    </submittedName>
</protein>
<dbReference type="InterPro" id="IPR006321">
    <property type="entry name" value="PilT/PilU"/>
</dbReference>
<dbReference type="PANTHER" id="PTHR30486">
    <property type="entry name" value="TWITCHING MOTILITY PROTEIN PILT"/>
    <property type="match status" value="1"/>
</dbReference>
<dbReference type="CDD" id="cd01131">
    <property type="entry name" value="PilT"/>
    <property type="match status" value="1"/>
</dbReference>
<name>A0A1J4RRH5_9BACT</name>
<dbReference type="InterPro" id="IPR001482">
    <property type="entry name" value="T2SS/T4SS_dom"/>
</dbReference>
<evidence type="ECO:0000256" key="1">
    <source>
        <dbReference type="ARBA" id="ARBA00006611"/>
    </source>
</evidence>
<dbReference type="PANTHER" id="PTHR30486:SF16">
    <property type="entry name" value="TWITCHING MOTILITY PROTEIN PILT"/>
    <property type="match status" value="1"/>
</dbReference>
<evidence type="ECO:0000259" key="2">
    <source>
        <dbReference type="Pfam" id="PF00437"/>
    </source>
</evidence>
<evidence type="ECO:0000313" key="4">
    <source>
        <dbReference type="Proteomes" id="UP000183144"/>
    </source>
</evidence>
<dbReference type="Pfam" id="PF00437">
    <property type="entry name" value="T2SSE"/>
    <property type="match status" value="1"/>
</dbReference>
<dbReference type="GO" id="GO:0016887">
    <property type="term" value="F:ATP hydrolysis activity"/>
    <property type="evidence" value="ECO:0007669"/>
    <property type="project" value="InterPro"/>
</dbReference>
<dbReference type="GO" id="GO:0005524">
    <property type="term" value="F:ATP binding"/>
    <property type="evidence" value="ECO:0007669"/>
    <property type="project" value="InterPro"/>
</dbReference>
<organism evidence="3 4">
    <name type="scientific">Candidatus Beckwithbacteria bacterium CG1_02_47_37</name>
    <dbReference type="NCBI Taxonomy" id="1805034"/>
    <lineage>
        <taxon>Bacteria</taxon>
        <taxon>Candidatus Beckwithiibacteriota</taxon>
    </lineage>
</organism>
<comment type="caution">
    <text evidence="3">The sequence shown here is derived from an EMBL/GenBank/DDBJ whole genome shotgun (WGS) entry which is preliminary data.</text>
</comment>
<accession>A0A1J4RRH5</accession>
<sequence length="352" mass="38611">MTDIKHLLKTMIDRQASDLHLLVGSPAYLRVDGILKPFDDGAALTRPIAKELIFPLLTQSQKDVFLVNKELDFSVELGNLGRFRVNVYWQKGTMAAALRLITSKIRTVQELKLPKICSQLAELKQGLVLVTGPTGHGKSTTLAAIIEQINQSRAEHILTIEDPIEYVYTPVKSIVSQREMHGDTHSWAVALRSALREDPNVVLVGEMRDFETIAAALTVAETGHLVLATLHTNNAAQTIDRIVDVFPEHQQGQIRVQLANTLTAVLSQRLIPAIGGGRVAAMEILLGTTAVKTSIREGKSHMIGNVIQTSAELGMQSLEQDLAHLVKSKTIELSVGSDYALSPLEFNRLVNK</sequence>
<dbReference type="Proteomes" id="UP000183144">
    <property type="component" value="Unassembled WGS sequence"/>
</dbReference>
<dbReference type="Gene3D" id="3.30.450.90">
    <property type="match status" value="1"/>
</dbReference>
<dbReference type="Gene3D" id="3.40.50.300">
    <property type="entry name" value="P-loop containing nucleotide triphosphate hydrolases"/>
    <property type="match status" value="1"/>
</dbReference>